<gene>
    <name evidence="1" type="ORF">I550_1600</name>
</gene>
<proteinExistence type="predicted"/>
<dbReference type="AlphaFoldDB" id="X8CPZ1"/>
<evidence type="ECO:0000313" key="2">
    <source>
        <dbReference type="Proteomes" id="UP000020825"/>
    </source>
</evidence>
<dbReference type="EMBL" id="JAOG01000001">
    <property type="protein sequence ID" value="EUA58457.1"/>
    <property type="molecule type" value="Genomic_DNA"/>
</dbReference>
<name>X8CPZ1_MYCIT</name>
<reference evidence="1 2" key="1">
    <citation type="submission" date="2013-12" db="EMBL/GenBank/DDBJ databases">
        <authorList>
            <person name="Zelazny A."/>
            <person name="Olivier K."/>
            <person name="Holland S."/>
            <person name="Lenaerts A."/>
            <person name="Ordway D."/>
            <person name="DeGroote M.A."/>
            <person name="Parker T."/>
            <person name="Sizemore C."/>
            <person name="Tallon L.J."/>
            <person name="Sadzewicz L.K."/>
            <person name="Sengamalay N."/>
            <person name="Fraser C.M."/>
            <person name="Hine E."/>
            <person name="Shefchek K.A."/>
            <person name="Das S.P."/>
            <person name="Tettelin H."/>
        </authorList>
    </citation>
    <scope>NUCLEOTIDE SEQUENCE [LARGE SCALE GENOMIC DNA]</scope>
    <source>
        <strain evidence="1 2">1956</strain>
    </source>
</reference>
<dbReference type="PATRIC" id="fig|1299331.3.peg.1550"/>
<sequence length="70" mass="7858">MINLNPMAPSGWWIGLLRIEDTALGAGVGMAVSLLWPRSWNGTEIVSEIACSTSYFMLVRRSDRRRVNPH</sequence>
<protein>
    <submittedName>
        <fullName evidence="1">Uncharacterized protein</fullName>
    </submittedName>
</protein>
<evidence type="ECO:0000313" key="1">
    <source>
        <dbReference type="EMBL" id="EUA58457.1"/>
    </source>
</evidence>
<comment type="caution">
    <text evidence="1">The sequence shown here is derived from an EMBL/GenBank/DDBJ whole genome shotgun (WGS) entry which is preliminary data.</text>
</comment>
<organism evidence="1 2">
    <name type="scientific">Mycobacterium intracellulare 1956</name>
    <dbReference type="NCBI Taxonomy" id="1299331"/>
    <lineage>
        <taxon>Bacteria</taxon>
        <taxon>Bacillati</taxon>
        <taxon>Actinomycetota</taxon>
        <taxon>Actinomycetes</taxon>
        <taxon>Mycobacteriales</taxon>
        <taxon>Mycobacteriaceae</taxon>
        <taxon>Mycobacterium</taxon>
        <taxon>Mycobacterium avium complex (MAC)</taxon>
    </lineage>
</organism>
<dbReference type="Proteomes" id="UP000020825">
    <property type="component" value="Unassembled WGS sequence"/>
</dbReference>
<accession>X8CPZ1</accession>